<organism evidence="2 3">
    <name type="scientific">Rhizopus oryzae</name>
    <name type="common">Mucormycosis agent</name>
    <name type="synonym">Rhizopus arrhizus var. delemar</name>
    <dbReference type="NCBI Taxonomy" id="64495"/>
    <lineage>
        <taxon>Eukaryota</taxon>
        <taxon>Fungi</taxon>
        <taxon>Fungi incertae sedis</taxon>
        <taxon>Mucoromycota</taxon>
        <taxon>Mucoromycotina</taxon>
        <taxon>Mucoromycetes</taxon>
        <taxon>Mucorales</taxon>
        <taxon>Mucorineae</taxon>
        <taxon>Rhizopodaceae</taxon>
        <taxon>Rhizopus</taxon>
    </lineage>
</organism>
<evidence type="ECO:0000256" key="1">
    <source>
        <dbReference type="SAM" id="MobiDB-lite"/>
    </source>
</evidence>
<protein>
    <submittedName>
        <fullName evidence="2">Uncharacterized protein</fullName>
    </submittedName>
</protein>
<dbReference type="OrthoDB" id="2279843at2759"/>
<gene>
    <name evidence="2" type="ORF">G6F64_009717</name>
</gene>
<evidence type="ECO:0000313" key="2">
    <source>
        <dbReference type="EMBL" id="KAG1303846.1"/>
    </source>
</evidence>
<dbReference type="Proteomes" id="UP000716291">
    <property type="component" value="Unassembled WGS sequence"/>
</dbReference>
<evidence type="ECO:0000313" key="3">
    <source>
        <dbReference type="Proteomes" id="UP000716291"/>
    </source>
</evidence>
<reference evidence="2" key="1">
    <citation type="journal article" date="2020" name="Microb. Genom.">
        <title>Genetic diversity of clinical and environmental Mucorales isolates obtained from an investigation of mucormycosis cases among solid organ transplant recipients.</title>
        <authorList>
            <person name="Nguyen M.H."/>
            <person name="Kaul D."/>
            <person name="Muto C."/>
            <person name="Cheng S.J."/>
            <person name="Richter R.A."/>
            <person name="Bruno V.M."/>
            <person name="Liu G."/>
            <person name="Beyhan S."/>
            <person name="Sundermann A.J."/>
            <person name="Mounaud S."/>
            <person name="Pasculle A.W."/>
            <person name="Nierman W.C."/>
            <person name="Driscoll E."/>
            <person name="Cumbie R."/>
            <person name="Clancy C.J."/>
            <person name="Dupont C.L."/>
        </authorList>
    </citation>
    <scope>NUCLEOTIDE SEQUENCE</scope>
    <source>
        <strain evidence="2">GL11</strain>
    </source>
</reference>
<proteinExistence type="predicted"/>
<feature type="region of interest" description="Disordered" evidence="1">
    <location>
        <begin position="157"/>
        <end position="189"/>
    </location>
</feature>
<dbReference type="AlphaFoldDB" id="A0A9P6X2E3"/>
<comment type="caution">
    <text evidence="2">The sequence shown here is derived from an EMBL/GenBank/DDBJ whole genome shotgun (WGS) entry which is preliminary data.</text>
</comment>
<feature type="compositionally biased region" description="Basic residues" evidence="1">
    <location>
        <begin position="165"/>
        <end position="174"/>
    </location>
</feature>
<sequence length="206" mass="23692">MLQKTDKESNKSDKIYLPQLSPELKFTEDHSLSDISSTDGDDAYPQEQQQRPMAKKRVSFNEELTFIPTEDNSIPIEQKEEGVMMKELLFALNHAEPIEKKPWHAHKDPVEIKPVVPKRTVQVKETKKEPQKLSNRLLDMFQPKKSKPAVDLNAITPTKELTHPTKFRPRKPPSLRKNQASLSVPAATAQPDWRVRTTTKKFEFVA</sequence>
<feature type="compositionally biased region" description="Basic and acidic residues" evidence="1">
    <location>
        <begin position="1"/>
        <end position="14"/>
    </location>
</feature>
<name>A0A9P6X2E3_RHIOR</name>
<feature type="region of interest" description="Disordered" evidence="1">
    <location>
        <begin position="1"/>
        <end position="57"/>
    </location>
</feature>
<accession>A0A9P6X2E3</accession>
<keyword evidence="3" id="KW-1185">Reference proteome</keyword>
<dbReference type="EMBL" id="JAANQT010001833">
    <property type="protein sequence ID" value="KAG1303846.1"/>
    <property type="molecule type" value="Genomic_DNA"/>
</dbReference>